<dbReference type="SUPFAM" id="SSF52540">
    <property type="entry name" value="P-loop containing nucleoside triphosphate hydrolases"/>
    <property type="match status" value="1"/>
</dbReference>
<proteinExistence type="predicted"/>
<dbReference type="PRINTS" id="PR00364">
    <property type="entry name" value="DISEASERSIST"/>
</dbReference>
<gene>
    <name evidence="2" type="ORF">BDV96DRAFT_51034</name>
</gene>
<accession>A0A6A5ZAW3</accession>
<feature type="domain" description="NB-ARC" evidence="1">
    <location>
        <begin position="48"/>
        <end position="206"/>
    </location>
</feature>
<dbReference type="GO" id="GO:0043531">
    <property type="term" value="F:ADP binding"/>
    <property type="evidence" value="ECO:0007669"/>
    <property type="project" value="InterPro"/>
</dbReference>
<dbReference type="InterPro" id="IPR027417">
    <property type="entry name" value="P-loop_NTPase"/>
</dbReference>
<organism evidence="2 3">
    <name type="scientific">Lophiotrema nucula</name>
    <dbReference type="NCBI Taxonomy" id="690887"/>
    <lineage>
        <taxon>Eukaryota</taxon>
        <taxon>Fungi</taxon>
        <taxon>Dikarya</taxon>
        <taxon>Ascomycota</taxon>
        <taxon>Pezizomycotina</taxon>
        <taxon>Dothideomycetes</taxon>
        <taxon>Pleosporomycetidae</taxon>
        <taxon>Pleosporales</taxon>
        <taxon>Lophiotremataceae</taxon>
        <taxon>Lophiotrema</taxon>
    </lineage>
</organism>
<evidence type="ECO:0000313" key="3">
    <source>
        <dbReference type="Proteomes" id="UP000799770"/>
    </source>
</evidence>
<reference evidence="2" key="1">
    <citation type="journal article" date="2020" name="Stud. Mycol.">
        <title>101 Dothideomycetes genomes: a test case for predicting lifestyles and emergence of pathogens.</title>
        <authorList>
            <person name="Haridas S."/>
            <person name="Albert R."/>
            <person name="Binder M."/>
            <person name="Bloem J."/>
            <person name="Labutti K."/>
            <person name="Salamov A."/>
            <person name="Andreopoulos B."/>
            <person name="Baker S."/>
            <person name="Barry K."/>
            <person name="Bills G."/>
            <person name="Bluhm B."/>
            <person name="Cannon C."/>
            <person name="Castanera R."/>
            <person name="Culley D."/>
            <person name="Daum C."/>
            <person name="Ezra D."/>
            <person name="Gonzalez J."/>
            <person name="Henrissat B."/>
            <person name="Kuo A."/>
            <person name="Liang C."/>
            <person name="Lipzen A."/>
            <person name="Lutzoni F."/>
            <person name="Magnuson J."/>
            <person name="Mondo S."/>
            <person name="Nolan M."/>
            <person name="Ohm R."/>
            <person name="Pangilinan J."/>
            <person name="Park H.-J."/>
            <person name="Ramirez L."/>
            <person name="Alfaro M."/>
            <person name="Sun H."/>
            <person name="Tritt A."/>
            <person name="Yoshinaga Y."/>
            <person name="Zwiers L.-H."/>
            <person name="Turgeon B."/>
            <person name="Goodwin S."/>
            <person name="Spatafora J."/>
            <person name="Crous P."/>
            <person name="Grigoriev I."/>
        </authorList>
    </citation>
    <scope>NUCLEOTIDE SEQUENCE</scope>
    <source>
        <strain evidence="2">CBS 627.86</strain>
    </source>
</reference>
<dbReference type="AlphaFoldDB" id="A0A6A5ZAW3"/>
<dbReference type="EMBL" id="ML977321">
    <property type="protein sequence ID" value="KAF2116366.1"/>
    <property type="molecule type" value="Genomic_DNA"/>
</dbReference>
<keyword evidence="2" id="KW-0378">Hydrolase</keyword>
<dbReference type="Proteomes" id="UP000799770">
    <property type="component" value="Unassembled WGS sequence"/>
</dbReference>
<evidence type="ECO:0000259" key="1">
    <source>
        <dbReference type="Pfam" id="PF00931"/>
    </source>
</evidence>
<dbReference type="Pfam" id="PF00931">
    <property type="entry name" value="NB-ARC"/>
    <property type="match status" value="1"/>
</dbReference>
<evidence type="ECO:0000313" key="2">
    <source>
        <dbReference type="EMBL" id="KAF2116366.1"/>
    </source>
</evidence>
<dbReference type="GO" id="GO:0016787">
    <property type="term" value="F:hydrolase activity"/>
    <property type="evidence" value="ECO:0007669"/>
    <property type="project" value="UniProtKB-KW"/>
</dbReference>
<dbReference type="OrthoDB" id="674604at2759"/>
<sequence>MAERHARAMKKMAIYQRLLSLESSSQDSGTLPCNNLPVAQNQRFFGRKDLLRQLDEHLKAADNQSSLSSVALHGLGGVGKTQIALAYAYQKLQDLDAIFWVSAEETYSVQQSLSRIALDALKLPKAQPQAHQENMILVMDWLQKTSAKWLMIFDNVDSHEVLEHCWPASQHGAVLVTTRDAIVATLPIEKGLEVSEFNPDDGADFLLYLSHNRKRSESETEAAKHVASELDGLPLAINQMAALINARRCSIQEFGILYSKYDQRLHKEKKSGWKYLGYEHSLDTVWKLSFESLSADARACLGVLSYLSPDCASRNLHTFR</sequence>
<keyword evidence="3" id="KW-1185">Reference proteome</keyword>
<dbReference type="Gene3D" id="3.40.50.300">
    <property type="entry name" value="P-loop containing nucleotide triphosphate hydrolases"/>
    <property type="match status" value="1"/>
</dbReference>
<protein>
    <submittedName>
        <fullName evidence="2">P-loop containing nucleoside triphosphate hydrolase protein</fullName>
    </submittedName>
</protein>
<name>A0A6A5ZAW3_9PLEO</name>
<dbReference type="InterPro" id="IPR002182">
    <property type="entry name" value="NB-ARC"/>
</dbReference>
<dbReference type="PANTHER" id="PTHR35205:SF1">
    <property type="entry name" value="ZU5 DOMAIN-CONTAINING PROTEIN"/>
    <property type="match status" value="1"/>
</dbReference>
<dbReference type="PANTHER" id="PTHR35205">
    <property type="entry name" value="NB-ARC AND TPR DOMAIN PROTEIN"/>
    <property type="match status" value="1"/>
</dbReference>